<comment type="similarity">
    <text evidence="1 5 6">Belongs to the bacterial ribosomal protein bL20 family.</text>
</comment>
<dbReference type="PANTHER" id="PTHR10986">
    <property type="entry name" value="39S RIBOSOMAL PROTEIN L20"/>
    <property type="match status" value="1"/>
</dbReference>
<feature type="region of interest" description="Disordered" evidence="7">
    <location>
        <begin position="1"/>
        <end position="30"/>
    </location>
</feature>
<evidence type="ECO:0000256" key="2">
    <source>
        <dbReference type="ARBA" id="ARBA00022980"/>
    </source>
</evidence>
<dbReference type="FunFam" id="1.10.1900.20:FF:000001">
    <property type="entry name" value="50S ribosomal protein L20"/>
    <property type="match status" value="1"/>
</dbReference>
<comment type="function">
    <text evidence="5 6">Binds directly to 23S ribosomal RNA and is necessary for the in vitro assembly process of the 50S ribosomal subunit. It is not involved in the protein synthesizing functions of that subunit.</text>
</comment>
<protein>
    <recommendedName>
        <fullName evidence="4 5">Large ribosomal subunit protein bL20</fullName>
    </recommendedName>
</protein>
<dbReference type="CDD" id="cd07026">
    <property type="entry name" value="Ribosomal_L20"/>
    <property type="match status" value="1"/>
</dbReference>
<dbReference type="SUPFAM" id="SSF74731">
    <property type="entry name" value="Ribosomal protein L20"/>
    <property type="match status" value="1"/>
</dbReference>
<evidence type="ECO:0000256" key="5">
    <source>
        <dbReference type="HAMAP-Rule" id="MF_00382"/>
    </source>
</evidence>
<evidence type="ECO:0000256" key="3">
    <source>
        <dbReference type="ARBA" id="ARBA00023274"/>
    </source>
</evidence>
<dbReference type="Pfam" id="PF00453">
    <property type="entry name" value="Ribosomal_L20"/>
    <property type="match status" value="1"/>
</dbReference>
<evidence type="ECO:0000256" key="6">
    <source>
        <dbReference type="RuleBase" id="RU000560"/>
    </source>
</evidence>
<dbReference type="HAMAP" id="MF_00382">
    <property type="entry name" value="Ribosomal_bL20"/>
    <property type="match status" value="1"/>
</dbReference>
<evidence type="ECO:0000313" key="9">
    <source>
        <dbReference type="Proteomes" id="UP000176544"/>
    </source>
</evidence>
<dbReference type="GO" id="GO:0006412">
    <property type="term" value="P:translation"/>
    <property type="evidence" value="ECO:0007669"/>
    <property type="project" value="InterPro"/>
</dbReference>
<sequence>MSRVKRGSSATKKRERLLKQTKGYGWNRKSKERTAREALLKAWTYSHRDRKVKKRDFRRLWQVKINAAARENGTTYGRLIDSLHKKGVELDRKILADLAENEPKVFSEVASFSGASDGATSGEDSRPL</sequence>
<evidence type="ECO:0000256" key="1">
    <source>
        <dbReference type="ARBA" id="ARBA00007698"/>
    </source>
</evidence>
<dbReference type="GO" id="GO:1990904">
    <property type="term" value="C:ribonucleoprotein complex"/>
    <property type="evidence" value="ECO:0007669"/>
    <property type="project" value="UniProtKB-KW"/>
</dbReference>
<keyword evidence="3 5" id="KW-0687">Ribonucleoprotein</keyword>
<dbReference type="GO" id="GO:0003735">
    <property type="term" value="F:structural constituent of ribosome"/>
    <property type="evidence" value="ECO:0007669"/>
    <property type="project" value="InterPro"/>
</dbReference>
<name>A0A1G1Z9M2_9BACT</name>
<dbReference type="Proteomes" id="UP000176544">
    <property type="component" value="Unassembled WGS sequence"/>
</dbReference>
<accession>A0A1G1Z9M2</accession>
<dbReference type="GO" id="GO:0019843">
    <property type="term" value="F:rRNA binding"/>
    <property type="evidence" value="ECO:0007669"/>
    <property type="project" value="UniProtKB-UniRule"/>
</dbReference>
<evidence type="ECO:0000256" key="7">
    <source>
        <dbReference type="SAM" id="MobiDB-lite"/>
    </source>
</evidence>
<dbReference type="Gene3D" id="1.10.1900.20">
    <property type="entry name" value="Ribosomal protein L20"/>
    <property type="match status" value="1"/>
</dbReference>
<dbReference type="GO" id="GO:0000027">
    <property type="term" value="P:ribosomal large subunit assembly"/>
    <property type="evidence" value="ECO:0007669"/>
    <property type="project" value="UniProtKB-UniRule"/>
</dbReference>
<dbReference type="AlphaFoldDB" id="A0A1G1Z9M2"/>
<reference evidence="8 9" key="1">
    <citation type="journal article" date="2016" name="Nat. Commun.">
        <title>Thousands of microbial genomes shed light on interconnected biogeochemical processes in an aquifer system.</title>
        <authorList>
            <person name="Anantharaman K."/>
            <person name="Brown C.T."/>
            <person name="Hug L.A."/>
            <person name="Sharon I."/>
            <person name="Castelle C.J."/>
            <person name="Probst A.J."/>
            <person name="Thomas B.C."/>
            <person name="Singh A."/>
            <person name="Wilkins M.J."/>
            <person name="Karaoz U."/>
            <person name="Brodie E.L."/>
            <person name="Williams K.H."/>
            <person name="Hubbard S.S."/>
            <person name="Banfield J.F."/>
        </authorList>
    </citation>
    <scope>NUCLEOTIDE SEQUENCE [LARGE SCALE GENOMIC DNA]</scope>
</reference>
<comment type="caution">
    <text evidence="8">The sequence shown here is derived from an EMBL/GenBank/DDBJ whole genome shotgun (WGS) entry which is preliminary data.</text>
</comment>
<proteinExistence type="inferred from homology"/>
<feature type="compositionally biased region" description="Basic residues" evidence="7">
    <location>
        <begin position="1"/>
        <end position="16"/>
    </location>
</feature>
<dbReference type="STRING" id="1797692.A3I33_02410"/>
<evidence type="ECO:0000256" key="4">
    <source>
        <dbReference type="ARBA" id="ARBA00035172"/>
    </source>
</evidence>
<evidence type="ECO:0000313" key="8">
    <source>
        <dbReference type="EMBL" id="OGY60786.1"/>
    </source>
</evidence>
<dbReference type="PRINTS" id="PR00062">
    <property type="entry name" value="RIBOSOMALL20"/>
</dbReference>
<dbReference type="InterPro" id="IPR005813">
    <property type="entry name" value="Ribosomal_bL20"/>
</dbReference>
<keyword evidence="5 6" id="KW-0694">RNA-binding</keyword>
<dbReference type="GO" id="GO:0005840">
    <property type="term" value="C:ribosome"/>
    <property type="evidence" value="ECO:0007669"/>
    <property type="project" value="UniProtKB-KW"/>
</dbReference>
<dbReference type="Gene3D" id="6.10.160.10">
    <property type="match status" value="1"/>
</dbReference>
<organism evidence="8 9">
    <name type="scientific">Candidatus Colwellbacteria bacterium RIFCSPLOWO2_02_FULL_45_11</name>
    <dbReference type="NCBI Taxonomy" id="1797692"/>
    <lineage>
        <taxon>Bacteria</taxon>
        <taxon>Candidatus Colwelliibacteriota</taxon>
    </lineage>
</organism>
<dbReference type="InterPro" id="IPR035566">
    <property type="entry name" value="Ribosomal_protein_bL20_C"/>
</dbReference>
<keyword evidence="2 5" id="KW-0689">Ribosomal protein</keyword>
<gene>
    <name evidence="5" type="primary">rplT</name>
    <name evidence="8" type="ORF">A3I33_02410</name>
</gene>
<keyword evidence="5 6" id="KW-0699">rRNA-binding</keyword>
<dbReference type="NCBIfam" id="TIGR01032">
    <property type="entry name" value="rplT_bact"/>
    <property type="match status" value="1"/>
</dbReference>
<dbReference type="EMBL" id="MHJA01000023">
    <property type="protein sequence ID" value="OGY60786.1"/>
    <property type="molecule type" value="Genomic_DNA"/>
</dbReference>